<feature type="domain" description="Amine oxidase" evidence="2">
    <location>
        <begin position="23"/>
        <end position="516"/>
    </location>
</feature>
<dbReference type="AlphaFoldDB" id="A0A1L9X9G6"/>
<dbReference type="InterPro" id="IPR050281">
    <property type="entry name" value="Flavin_monoamine_oxidase"/>
</dbReference>
<reference evidence="4" key="1">
    <citation type="journal article" date="2017" name="Genome Biol.">
        <title>Comparative genomics reveals high biological diversity and specific adaptations in the industrially and medically important fungal genus Aspergillus.</title>
        <authorList>
            <person name="de Vries R.P."/>
            <person name="Riley R."/>
            <person name="Wiebenga A."/>
            <person name="Aguilar-Osorio G."/>
            <person name="Amillis S."/>
            <person name="Uchima C.A."/>
            <person name="Anderluh G."/>
            <person name="Asadollahi M."/>
            <person name="Askin M."/>
            <person name="Barry K."/>
            <person name="Battaglia E."/>
            <person name="Bayram O."/>
            <person name="Benocci T."/>
            <person name="Braus-Stromeyer S.A."/>
            <person name="Caldana C."/>
            <person name="Canovas D."/>
            <person name="Cerqueira G.C."/>
            <person name="Chen F."/>
            <person name="Chen W."/>
            <person name="Choi C."/>
            <person name="Clum A."/>
            <person name="Dos Santos R.A."/>
            <person name="Damasio A.R."/>
            <person name="Diallinas G."/>
            <person name="Emri T."/>
            <person name="Fekete E."/>
            <person name="Flipphi M."/>
            <person name="Freyberg S."/>
            <person name="Gallo A."/>
            <person name="Gournas C."/>
            <person name="Habgood R."/>
            <person name="Hainaut M."/>
            <person name="Harispe M.L."/>
            <person name="Henrissat B."/>
            <person name="Hilden K.S."/>
            <person name="Hope R."/>
            <person name="Hossain A."/>
            <person name="Karabika E."/>
            <person name="Karaffa L."/>
            <person name="Karanyi Z."/>
            <person name="Krasevec N."/>
            <person name="Kuo A."/>
            <person name="Kusch H."/>
            <person name="LaButti K."/>
            <person name="Lagendijk E.L."/>
            <person name="Lapidus A."/>
            <person name="Levasseur A."/>
            <person name="Lindquist E."/>
            <person name="Lipzen A."/>
            <person name="Logrieco A.F."/>
            <person name="MacCabe A."/>
            <person name="Maekelae M.R."/>
            <person name="Malavazi I."/>
            <person name="Melin P."/>
            <person name="Meyer V."/>
            <person name="Mielnichuk N."/>
            <person name="Miskei M."/>
            <person name="Molnar A.P."/>
            <person name="Mule G."/>
            <person name="Ngan C.Y."/>
            <person name="Orejas M."/>
            <person name="Orosz E."/>
            <person name="Ouedraogo J.P."/>
            <person name="Overkamp K.M."/>
            <person name="Park H.-S."/>
            <person name="Perrone G."/>
            <person name="Piumi F."/>
            <person name="Punt P.J."/>
            <person name="Ram A.F."/>
            <person name="Ramon A."/>
            <person name="Rauscher S."/>
            <person name="Record E."/>
            <person name="Riano-Pachon D.M."/>
            <person name="Robert V."/>
            <person name="Roehrig J."/>
            <person name="Ruller R."/>
            <person name="Salamov A."/>
            <person name="Salih N.S."/>
            <person name="Samson R.A."/>
            <person name="Sandor E."/>
            <person name="Sanguinetti M."/>
            <person name="Schuetze T."/>
            <person name="Sepcic K."/>
            <person name="Shelest E."/>
            <person name="Sherlock G."/>
            <person name="Sophianopoulou V."/>
            <person name="Squina F.M."/>
            <person name="Sun H."/>
            <person name="Susca A."/>
            <person name="Todd R.B."/>
            <person name="Tsang A."/>
            <person name="Unkles S.E."/>
            <person name="van de Wiele N."/>
            <person name="van Rossen-Uffink D."/>
            <person name="Oliveira J.V."/>
            <person name="Vesth T.C."/>
            <person name="Visser J."/>
            <person name="Yu J.-H."/>
            <person name="Zhou M."/>
            <person name="Andersen M.R."/>
            <person name="Archer D.B."/>
            <person name="Baker S.E."/>
            <person name="Benoit I."/>
            <person name="Brakhage A.A."/>
            <person name="Braus G.H."/>
            <person name="Fischer R."/>
            <person name="Frisvad J.C."/>
            <person name="Goldman G.H."/>
            <person name="Houbraken J."/>
            <person name="Oakley B."/>
            <person name="Pocsi I."/>
            <person name="Scazzocchio C."/>
            <person name="Seiboth B."/>
            <person name="vanKuyk P.A."/>
            <person name="Wortman J."/>
            <person name="Dyer P.S."/>
            <person name="Grigoriev I.V."/>
        </authorList>
    </citation>
    <scope>NUCLEOTIDE SEQUENCE [LARGE SCALE GENOMIC DNA]</scope>
    <source>
        <strain evidence="4">ATCC 16872 / CBS 172.66 / WB 5094</strain>
    </source>
</reference>
<evidence type="ECO:0000313" key="3">
    <source>
        <dbReference type="EMBL" id="OJK05081.1"/>
    </source>
</evidence>
<evidence type="ECO:0000256" key="1">
    <source>
        <dbReference type="SAM" id="MobiDB-lite"/>
    </source>
</evidence>
<dbReference type="Gene3D" id="3.90.660.10">
    <property type="match status" value="1"/>
</dbReference>
<proteinExistence type="predicted"/>
<protein>
    <recommendedName>
        <fullName evidence="2">Amine oxidase domain-containing protein</fullName>
    </recommendedName>
</protein>
<dbReference type="GO" id="GO:0006338">
    <property type="term" value="P:chromatin remodeling"/>
    <property type="evidence" value="ECO:0007669"/>
    <property type="project" value="TreeGrafter"/>
</dbReference>
<keyword evidence="4" id="KW-1185">Reference proteome</keyword>
<accession>A0A1L9X9G6</accession>
<name>A0A1L9X9G6_ASPA1</name>
<dbReference type="GO" id="GO:0016491">
    <property type="term" value="F:oxidoreductase activity"/>
    <property type="evidence" value="ECO:0007669"/>
    <property type="project" value="InterPro"/>
</dbReference>
<dbReference type="GeneID" id="30974294"/>
<organism evidence="3 4">
    <name type="scientific">Aspergillus aculeatus (strain ATCC 16872 / CBS 172.66 / WB 5094)</name>
    <dbReference type="NCBI Taxonomy" id="690307"/>
    <lineage>
        <taxon>Eukaryota</taxon>
        <taxon>Fungi</taxon>
        <taxon>Dikarya</taxon>
        <taxon>Ascomycota</taxon>
        <taxon>Pezizomycotina</taxon>
        <taxon>Eurotiomycetes</taxon>
        <taxon>Eurotiomycetidae</taxon>
        <taxon>Eurotiales</taxon>
        <taxon>Aspergillaceae</taxon>
        <taxon>Aspergillus</taxon>
        <taxon>Aspergillus subgen. Circumdati</taxon>
    </lineage>
</organism>
<dbReference type="PRINTS" id="PR00419">
    <property type="entry name" value="ADXRDTASE"/>
</dbReference>
<gene>
    <name evidence="3" type="ORF">ASPACDRAFT_38651</name>
</gene>
<dbReference type="Gene3D" id="3.50.50.60">
    <property type="entry name" value="FAD/NAD(P)-binding domain"/>
    <property type="match status" value="1"/>
</dbReference>
<dbReference type="OMA" id="YVTFPRA"/>
<dbReference type="RefSeq" id="XP_020061420.1">
    <property type="nucleotide sequence ID" value="XM_020200480.1"/>
</dbReference>
<dbReference type="VEuPathDB" id="FungiDB:ASPACDRAFT_38651"/>
<dbReference type="PANTHER" id="PTHR10742:SF414">
    <property type="entry name" value="CONTAINING AMINE OXIDASE, PUTATIVE (AFU_ORTHOLOGUE AFUA_3G12150)-RELATED"/>
    <property type="match status" value="1"/>
</dbReference>
<dbReference type="PANTHER" id="PTHR10742">
    <property type="entry name" value="FLAVIN MONOAMINE OXIDASE"/>
    <property type="match status" value="1"/>
</dbReference>
<feature type="compositionally biased region" description="Low complexity" evidence="1">
    <location>
        <begin position="312"/>
        <end position="333"/>
    </location>
</feature>
<evidence type="ECO:0000259" key="2">
    <source>
        <dbReference type="Pfam" id="PF01593"/>
    </source>
</evidence>
<dbReference type="OrthoDB" id="5046242at2759"/>
<sequence length="556" mass="60686">MPYLSRTVAEGHKPRVAVIGAGFAGLRCADILIQNGAQVVLFEARDRLGGRVHQSKIHDHLVDMGPNWIHGTGKNPIVSIAEATNTAVEDFEGNQALIAPDGTPISDDVAEKVSDVLWTIIAKAFEYSNTYKETIPADRSLLDYIKEQVAQTDLSEEEKELCVESSKMWGAYVGDPIERQSLKFFCLEECIDGNNYFVASTYTRILEHVSKTACQHADIRLNQPIIKIESSVRVDTTAMPSSSTQVTLTTASGETSNYDEVVVTCPLGWLKRNKDAFTPSIPARLSQAIDSISYGRLEKVYITFPRAFWHTSNPASSSSPSPSTSTRTSTTVPKPTPTPTYRSYQTPTFAQFLNPSYSTTHPPEIHWNQECISLAALSSRQTAHPTLLFYTFGPSATHIVSQIAHLPPTSPEYYRQLHEIFHPFFARLHNYSPTAPECQPLAYLATTWQTDPYAGHGSYCNFQVGLQRGDRDIEVLRAGMGADRGVWFAGEHTAPFVALGTTTGAYWSGERAAAGICELYGLGKVGLGVGGMRDDSLPSAGGVVVGREDLGVVGGA</sequence>
<dbReference type="InterPro" id="IPR002937">
    <property type="entry name" value="Amino_oxidase"/>
</dbReference>
<dbReference type="GO" id="GO:0050660">
    <property type="term" value="F:flavin adenine dinucleotide binding"/>
    <property type="evidence" value="ECO:0007669"/>
    <property type="project" value="TreeGrafter"/>
</dbReference>
<feature type="region of interest" description="Disordered" evidence="1">
    <location>
        <begin position="312"/>
        <end position="340"/>
    </location>
</feature>
<dbReference type="Pfam" id="PF01593">
    <property type="entry name" value="Amino_oxidase"/>
    <property type="match status" value="1"/>
</dbReference>
<dbReference type="Proteomes" id="UP000184546">
    <property type="component" value="Unassembled WGS sequence"/>
</dbReference>
<dbReference type="SUPFAM" id="SSF54373">
    <property type="entry name" value="FAD-linked reductases, C-terminal domain"/>
    <property type="match status" value="1"/>
</dbReference>
<evidence type="ECO:0000313" key="4">
    <source>
        <dbReference type="Proteomes" id="UP000184546"/>
    </source>
</evidence>
<dbReference type="SUPFAM" id="SSF51905">
    <property type="entry name" value="FAD/NAD(P)-binding domain"/>
    <property type="match status" value="1"/>
</dbReference>
<dbReference type="STRING" id="690307.A0A1L9X9G6"/>
<dbReference type="EMBL" id="KV878970">
    <property type="protein sequence ID" value="OJK05081.1"/>
    <property type="molecule type" value="Genomic_DNA"/>
</dbReference>
<dbReference type="GO" id="GO:0003682">
    <property type="term" value="F:chromatin binding"/>
    <property type="evidence" value="ECO:0007669"/>
    <property type="project" value="TreeGrafter"/>
</dbReference>
<dbReference type="InterPro" id="IPR036188">
    <property type="entry name" value="FAD/NAD-bd_sf"/>
</dbReference>